<keyword evidence="2" id="KW-0328">Glycosyltransferase</keyword>
<evidence type="ECO:0000313" key="3">
    <source>
        <dbReference type="EMBL" id="OMO63269.1"/>
    </source>
</evidence>
<dbReference type="EMBL" id="AWUE01021135">
    <property type="protein sequence ID" value="OMO63269.1"/>
    <property type="molecule type" value="Genomic_DNA"/>
</dbReference>
<keyword evidence="4" id="KW-1185">Reference proteome</keyword>
<name>A0A1R3GYU7_9ROSI</name>
<proteinExistence type="inferred from homology"/>
<gene>
    <name evidence="3" type="ORF">COLO4_32587</name>
</gene>
<dbReference type="PANTHER" id="PTHR11926">
    <property type="entry name" value="GLUCOSYL/GLUCURONOSYL TRANSFERASES"/>
    <property type="match status" value="1"/>
</dbReference>
<accession>A0A1R3GYU7</accession>
<dbReference type="STRING" id="93759.A0A1R3GYU7"/>
<dbReference type="AlphaFoldDB" id="A0A1R3GYU7"/>
<dbReference type="Gene3D" id="3.40.50.2000">
    <property type="entry name" value="Glycogen Phosphorylase B"/>
    <property type="match status" value="4"/>
</dbReference>
<comment type="caution">
    <text evidence="3">The sequence shown here is derived from an EMBL/GenBank/DDBJ whole genome shotgun (WGS) entry which is preliminary data.</text>
</comment>
<organism evidence="3 4">
    <name type="scientific">Corchorus olitorius</name>
    <dbReference type="NCBI Taxonomy" id="93759"/>
    <lineage>
        <taxon>Eukaryota</taxon>
        <taxon>Viridiplantae</taxon>
        <taxon>Streptophyta</taxon>
        <taxon>Embryophyta</taxon>
        <taxon>Tracheophyta</taxon>
        <taxon>Spermatophyta</taxon>
        <taxon>Magnoliopsida</taxon>
        <taxon>eudicotyledons</taxon>
        <taxon>Gunneridae</taxon>
        <taxon>Pentapetalae</taxon>
        <taxon>rosids</taxon>
        <taxon>malvids</taxon>
        <taxon>Malvales</taxon>
        <taxon>Malvaceae</taxon>
        <taxon>Grewioideae</taxon>
        <taxon>Apeibeae</taxon>
        <taxon>Corchorus</taxon>
    </lineage>
</organism>
<protein>
    <submittedName>
        <fullName evidence="3">UDP-glucuronosyl/UDP-glucosyltransferase</fullName>
    </submittedName>
</protein>
<comment type="similarity">
    <text evidence="1">Belongs to the UDP-glycosyltransferase family.</text>
</comment>
<evidence type="ECO:0000313" key="4">
    <source>
        <dbReference type="Proteomes" id="UP000187203"/>
    </source>
</evidence>
<reference evidence="4" key="1">
    <citation type="submission" date="2013-09" db="EMBL/GenBank/DDBJ databases">
        <title>Corchorus olitorius genome sequencing.</title>
        <authorList>
            <person name="Alam M."/>
            <person name="Haque M.S."/>
            <person name="Islam M.S."/>
            <person name="Emdad E.M."/>
            <person name="Islam M.M."/>
            <person name="Ahmed B."/>
            <person name="Halim A."/>
            <person name="Hossen Q.M.M."/>
            <person name="Hossain M.Z."/>
            <person name="Ahmed R."/>
            <person name="Khan M.M."/>
            <person name="Islam R."/>
            <person name="Rashid M.M."/>
            <person name="Khan S.A."/>
            <person name="Rahman M.S."/>
            <person name="Alam M."/>
            <person name="Yahiya A.S."/>
            <person name="Khan M.S."/>
            <person name="Azam M.S."/>
            <person name="Haque T."/>
            <person name="Lashkar M.Z.H."/>
            <person name="Akhand A.I."/>
            <person name="Morshed G."/>
            <person name="Roy S."/>
            <person name="Uddin K.S."/>
            <person name="Rabeya T."/>
            <person name="Hossain A.S."/>
            <person name="Chowdhury A."/>
            <person name="Snigdha A.R."/>
            <person name="Mortoza M.S."/>
            <person name="Matin S.A."/>
            <person name="Hoque S.M.E."/>
            <person name="Islam M.K."/>
            <person name="Roy D.K."/>
            <person name="Haider R."/>
            <person name="Moosa M.M."/>
            <person name="Elias S.M."/>
            <person name="Hasan A.M."/>
            <person name="Jahan S."/>
            <person name="Shafiuddin M."/>
            <person name="Mahmood N."/>
            <person name="Shommy N.S."/>
        </authorList>
    </citation>
    <scope>NUCLEOTIDE SEQUENCE [LARGE SCALE GENOMIC DNA]</scope>
    <source>
        <strain evidence="4">cv. O-4</strain>
    </source>
</reference>
<sequence>MALKEEKQEEIHVLMVTAPSQGHINPMLRLGKRLVDKGVHVSLATTLFGGHRMLKASIITSISGPNVIAGIPILFFSDGVSLDYDRSGNLDYFMETLAKTGPVNLSKLIKDYYHDAENPDISVELPGLPLLRAQDLPSFVLPSNPFGCFPKMMSDIFQNMEKYKWVLANSFLELEKEAIESMAEICPIRPVGPLVPPSLLGEDDQNHVVDAGISMWKADETSLEWLNNQAPSPDGGIVEEELEKCIREVLSGPKSEDFKKNVVRLKQAARAAVASGGSSDRNIQLFVDEISGNSS</sequence>
<dbReference type="PANTHER" id="PTHR11926:SF1441">
    <property type="entry name" value="GLYCOSYLTRANSFERASE"/>
    <property type="match status" value="1"/>
</dbReference>
<dbReference type="GO" id="GO:0080044">
    <property type="term" value="F:quercetin 7-O-glucosyltransferase activity"/>
    <property type="evidence" value="ECO:0007669"/>
    <property type="project" value="TreeGrafter"/>
</dbReference>
<evidence type="ECO:0000256" key="2">
    <source>
        <dbReference type="ARBA" id="ARBA00022676"/>
    </source>
</evidence>
<dbReference type="SUPFAM" id="SSF53756">
    <property type="entry name" value="UDP-Glycosyltransferase/glycogen phosphorylase"/>
    <property type="match status" value="1"/>
</dbReference>
<dbReference type="GO" id="GO:0080043">
    <property type="term" value="F:quercetin 3-O-glucosyltransferase activity"/>
    <property type="evidence" value="ECO:0007669"/>
    <property type="project" value="TreeGrafter"/>
</dbReference>
<evidence type="ECO:0000256" key="1">
    <source>
        <dbReference type="ARBA" id="ARBA00009995"/>
    </source>
</evidence>
<dbReference type="Proteomes" id="UP000187203">
    <property type="component" value="Unassembled WGS sequence"/>
</dbReference>
<keyword evidence="2" id="KW-0808">Transferase</keyword>
<dbReference type="OrthoDB" id="5835829at2759"/>